<dbReference type="PANTHER" id="PTHR31672">
    <property type="entry name" value="BNACNNG10540D PROTEIN"/>
    <property type="match status" value="1"/>
</dbReference>
<reference evidence="2 3" key="1">
    <citation type="journal article" date="2024" name="G3 (Bethesda)">
        <title>Genome assembly of Hibiscus sabdariffa L. provides insights into metabolisms of medicinal natural products.</title>
        <authorList>
            <person name="Kim T."/>
        </authorList>
    </citation>
    <scope>NUCLEOTIDE SEQUENCE [LARGE SCALE GENOMIC DNA]</scope>
    <source>
        <strain evidence="2">TK-2024</strain>
        <tissue evidence="2">Old leaves</tissue>
    </source>
</reference>
<dbReference type="EMBL" id="JBBPBM010000097">
    <property type="protein sequence ID" value="KAK8508729.1"/>
    <property type="molecule type" value="Genomic_DNA"/>
</dbReference>
<accession>A0ABR2BNM5</accession>
<dbReference type="InterPro" id="IPR006527">
    <property type="entry name" value="F-box-assoc_dom_typ1"/>
</dbReference>
<comment type="caution">
    <text evidence="2">The sequence shown here is derived from an EMBL/GenBank/DDBJ whole genome shotgun (WGS) entry which is preliminary data.</text>
</comment>
<keyword evidence="3" id="KW-1185">Reference proteome</keyword>
<dbReference type="NCBIfam" id="TIGR01640">
    <property type="entry name" value="F_box_assoc_1"/>
    <property type="match status" value="1"/>
</dbReference>
<evidence type="ECO:0000313" key="2">
    <source>
        <dbReference type="EMBL" id="KAK8508729.1"/>
    </source>
</evidence>
<dbReference type="InterPro" id="IPR017451">
    <property type="entry name" value="F-box-assoc_interact_dom"/>
</dbReference>
<proteinExistence type="predicted"/>
<dbReference type="PANTHER" id="PTHR31672:SF13">
    <property type="entry name" value="F-BOX PROTEIN CPR30-LIKE"/>
    <property type="match status" value="1"/>
</dbReference>
<feature type="domain" description="F-box associated beta-propeller type 1" evidence="1">
    <location>
        <begin position="35"/>
        <end position="206"/>
    </location>
</feature>
<dbReference type="InterPro" id="IPR011043">
    <property type="entry name" value="Gal_Oxase/kelch_b-propeller"/>
</dbReference>
<gene>
    <name evidence="2" type="ORF">V6N12_034835</name>
</gene>
<dbReference type="InterPro" id="IPR050796">
    <property type="entry name" value="SCF_F-box_component"/>
</dbReference>
<sequence length="230" mass="26601">MTSTRRLRQNDHGVPQDLNEDILAKLSVKSLVRFKYKIVRLCNPYQSETGQDHQHHGHCVVFTLDPNPNASWKTIGEVPYKIDVVFSQSVYVNGAIYWFTDEIYHLNQAEVILMFDLHSEKFQAIPHPSSCSNKPRILMQLGTLRKCLCLAHQEVDSLLNIWIMEKQQQQITWEKLYCIEVFRNGQLLIGHRFAFAEHKGGTLLVCSGAVVYLLKPNNEICCLWYGDAYF</sequence>
<evidence type="ECO:0000259" key="1">
    <source>
        <dbReference type="Pfam" id="PF07734"/>
    </source>
</evidence>
<dbReference type="Proteomes" id="UP001472677">
    <property type="component" value="Unassembled WGS sequence"/>
</dbReference>
<evidence type="ECO:0000313" key="3">
    <source>
        <dbReference type="Proteomes" id="UP001472677"/>
    </source>
</evidence>
<organism evidence="2 3">
    <name type="scientific">Hibiscus sabdariffa</name>
    <name type="common">roselle</name>
    <dbReference type="NCBI Taxonomy" id="183260"/>
    <lineage>
        <taxon>Eukaryota</taxon>
        <taxon>Viridiplantae</taxon>
        <taxon>Streptophyta</taxon>
        <taxon>Embryophyta</taxon>
        <taxon>Tracheophyta</taxon>
        <taxon>Spermatophyta</taxon>
        <taxon>Magnoliopsida</taxon>
        <taxon>eudicotyledons</taxon>
        <taxon>Gunneridae</taxon>
        <taxon>Pentapetalae</taxon>
        <taxon>rosids</taxon>
        <taxon>malvids</taxon>
        <taxon>Malvales</taxon>
        <taxon>Malvaceae</taxon>
        <taxon>Malvoideae</taxon>
        <taxon>Hibiscus</taxon>
    </lineage>
</organism>
<protein>
    <recommendedName>
        <fullName evidence="1">F-box associated beta-propeller type 1 domain-containing protein</fullName>
    </recommendedName>
</protein>
<name>A0ABR2BNM5_9ROSI</name>
<dbReference type="SUPFAM" id="SSF50965">
    <property type="entry name" value="Galactose oxidase, central domain"/>
    <property type="match status" value="1"/>
</dbReference>
<dbReference type="Pfam" id="PF07734">
    <property type="entry name" value="FBA_1"/>
    <property type="match status" value="1"/>
</dbReference>